<evidence type="ECO:0000259" key="9">
    <source>
        <dbReference type="Pfam" id="PF12704"/>
    </source>
</evidence>
<evidence type="ECO:0000259" key="8">
    <source>
        <dbReference type="Pfam" id="PF02687"/>
    </source>
</evidence>
<feature type="transmembrane region" description="Helical" evidence="7">
    <location>
        <begin position="287"/>
        <end position="312"/>
    </location>
</feature>
<dbReference type="Proteomes" id="UP000199025">
    <property type="component" value="Unassembled WGS sequence"/>
</dbReference>
<comment type="subcellular location">
    <subcellularLocation>
        <location evidence="1">Cell membrane</location>
        <topology evidence="1">Multi-pass membrane protein</topology>
    </subcellularLocation>
</comment>
<dbReference type="PANTHER" id="PTHR30572:SF4">
    <property type="entry name" value="ABC TRANSPORTER PERMEASE YTRF"/>
    <property type="match status" value="1"/>
</dbReference>
<dbReference type="STRING" id="115433.SAMN05421835_10359"/>
<dbReference type="InterPro" id="IPR050250">
    <property type="entry name" value="Macrolide_Exporter_MacB"/>
</dbReference>
<organism evidence="10 11">
    <name type="scientific">Amycolatopsis sacchari</name>
    <dbReference type="NCBI Taxonomy" id="115433"/>
    <lineage>
        <taxon>Bacteria</taxon>
        <taxon>Bacillati</taxon>
        <taxon>Actinomycetota</taxon>
        <taxon>Actinomycetes</taxon>
        <taxon>Pseudonocardiales</taxon>
        <taxon>Pseudonocardiaceae</taxon>
        <taxon>Amycolatopsis</taxon>
    </lineage>
</organism>
<dbReference type="InterPro" id="IPR025857">
    <property type="entry name" value="MacB_PCD"/>
</dbReference>
<dbReference type="PANTHER" id="PTHR30572">
    <property type="entry name" value="MEMBRANE COMPONENT OF TRANSPORTER-RELATED"/>
    <property type="match status" value="1"/>
</dbReference>
<gene>
    <name evidence="10" type="ORF">SAMN05421835_10359</name>
</gene>
<keyword evidence="11" id="KW-1185">Reference proteome</keyword>
<evidence type="ECO:0000256" key="7">
    <source>
        <dbReference type="SAM" id="Phobius"/>
    </source>
</evidence>
<dbReference type="InterPro" id="IPR003838">
    <property type="entry name" value="ABC3_permease_C"/>
</dbReference>
<protein>
    <submittedName>
        <fullName evidence="10">Putative ABC transport system permease protein</fullName>
    </submittedName>
</protein>
<name>A0A1I3NJM8_9PSEU</name>
<dbReference type="EMBL" id="FORP01000003">
    <property type="protein sequence ID" value="SFJ09513.1"/>
    <property type="molecule type" value="Genomic_DNA"/>
</dbReference>
<evidence type="ECO:0000313" key="11">
    <source>
        <dbReference type="Proteomes" id="UP000199025"/>
    </source>
</evidence>
<accession>A0A1I3NJM8</accession>
<dbReference type="Pfam" id="PF12704">
    <property type="entry name" value="MacB_PCD"/>
    <property type="match status" value="1"/>
</dbReference>
<keyword evidence="5 7" id="KW-0472">Membrane</keyword>
<evidence type="ECO:0000256" key="2">
    <source>
        <dbReference type="ARBA" id="ARBA00022475"/>
    </source>
</evidence>
<comment type="similarity">
    <text evidence="6">Belongs to the ABC-4 integral membrane protein family.</text>
</comment>
<evidence type="ECO:0000256" key="5">
    <source>
        <dbReference type="ARBA" id="ARBA00023136"/>
    </source>
</evidence>
<keyword evidence="4 7" id="KW-1133">Transmembrane helix</keyword>
<keyword evidence="2" id="KW-1003">Cell membrane</keyword>
<feature type="domain" description="MacB-like periplasmic core" evidence="9">
    <location>
        <begin position="21"/>
        <end position="249"/>
    </location>
</feature>
<dbReference type="AlphaFoldDB" id="A0A1I3NJM8"/>
<dbReference type="GO" id="GO:0005886">
    <property type="term" value="C:plasma membrane"/>
    <property type="evidence" value="ECO:0007669"/>
    <property type="project" value="UniProtKB-SubCell"/>
</dbReference>
<reference evidence="10 11" key="1">
    <citation type="submission" date="2016-10" db="EMBL/GenBank/DDBJ databases">
        <authorList>
            <person name="de Groot N.N."/>
        </authorList>
    </citation>
    <scope>NUCLEOTIDE SEQUENCE [LARGE SCALE GENOMIC DNA]</scope>
    <source>
        <strain evidence="10 11">DSM 44468</strain>
    </source>
</reference>
<feature type="transmembrane region" description="Helical" evidence="7">
    <location>
        <begin position="21"/>
        <end position="41"/>
    </location>
</feature>
<evidence type="ECO:0000256" key="6">
    <source>
        <dbReference type="ARBA" id="ARBA00038076"/>
    </source>
</evidence>
<sequence length="411" mass="41206">MSWLETLRTSLEAIRSHRLRSGLTMLGILIGIAAVILTVGLGEGAQAQVASAINSLGTNLLVVSPGSSTSSTGVRGGSGSATTLTVHDANALAAPGVAPDIAAVAPTTSKSSELAAGATTWTTTVVGATPTWLGVRARTVSEGRFLTDADETGEAAVVVLGPATAEELFGTAGNAVGRTVTIGTTPFSVVGVLASAGTSAAQNQDDTALVPISTAADRLIGGSTRTSVQAIYLEATTPDTLSAAYQEANQELLALHHITDPAGADFTIASQESLLSTASSVSQTLTLLLGGVAAISLLVGGIGVMNIMLVSVTERIREIGLRKAVGASPVVIRRQFMVEASVLGLAGGLLGALLGIVGALVLPHLIAIQIAISPSATLVAILTAIAIGLVFGVYPASRAARLAPIDALRSE</sequence>
<evidence type="ECO:0000313" key="10">
    <source>
        <dbReference type="EMBL" id="SFJ09513.1"/>
    </source>
</evidence>
<proteinExistence type="inferred from homology"/>
<evidence type="ECO:0000256" key="4">
    <source>
        <dbReference type="ARBA" id="ARBA00022989"/>
    </source>
</evidence>
<dbReference type="OrthoDB" id="9780560at2"/>
<feature type="transmembrane region" description="Helical" evidence="7">
    <location>
        <begin position="372"/>
        <end position="394"/>
    </location>
</feature>
<dbReference type="RefSeq" id="WP_091504920.1">
    <property type="nucleotide sequence ID" value="NZ_CBDQZW010000010.1"/>
</dbReference>
<feature type="domain" description="ABC3 transporter permease C-terminal" evidence="8">
    <location>
        <begin position="292"/>
        <end position="403"/>
    </location>
</feature>
<dbReference type="GO" id="GO:0022857">
    <property type="term" value="F:transmembrane transporter activity"/>
    <property type="evidence" value="ECO:0007669"/>
    <property type="project" value="TreeGrafter"/>
</dbReference>
<evidence type="ECO:0000256" key="3">
    <source>
        <dbReference type="ARBA" id="ARBA00022692"/>
    </source>
</evidence>
<keyword evidence="3 7" id="KW-0812">Transmembrane</keyword>
<dbReference type="Pfam" id="PF02687">
    <property type="entry name" value="FtsX"/>
    <property type="match status" value="1"/>
</dbReference>
<feature type="transmembrane region" description="Helical" evidence="7">
    <location>
        <begin position="342"/>
        <end position="366"/>
    </location>
</feature>
<evidence type="ECO:0000256" key="1">
    <source>
        <dbReference type="ARBA" id="ARBA00004651"/>
    </source>
</evidence>